<name>A0A932CNT2_UNCTE</name>
<evidence type="ECO:0000313" key="2">
    <source>
        <dbReference type="Proteomes" id="UP000769766"/>
    </source>
</evidence>
<dbReference type="AlphaFoldDB" id="A0A932CNT2"/>
<organism evidence="1 2">
    <name type="scientific">Tectimicrobiota bacterium</name>
    <dbReference type="NCBI Taxonomy" id="2528274"/>
    <lineage>
        <taxon>Bacteria</taxon>
        <taxon>Pseudomonadati</taxon>
        <taxon>Nitrospinota/Tectimicrobiota group</taxon>
        <taxon>Candidatus Tectimicrobiota</taxon>
    </lineage>
</organism>
<sequence length="156" mass="18070">METISQRNYSYQAAGRFWLVPELYLTRMPDGTLAIMQDEIDRIHRAIANEICGSPDSLTSDELEFLCDVTLTSFTEVAESLDVHKSTLTKWRKSLAHLLPWTSLLLKKRFWFKIFGDQLRNQIVRFEQVEDDATFLAFARNQAIEEELAVPIRKSA</sequence>
<accession>A0A932CNT2</accession>
<reference evidence="1" key="1">
    <citation type="submission" date="2020-07" db="EMBL/GenBank/DDBJ databases">
        <title>Huge and variable diversity of episymbiotic CPR bacteria and DPANN archaea in groundwater ecosystems.</title>
        <authorList>
            <person name="He C.Y."/>
            <person name="Keren R."/>
            <person name="Whittaker M."/>
            <person name="Farag I.F."/>
            <person name="Doudna J."/>
            <person name="Cate J.H.D."/>
            <person name="Banfield J.F."/>
        </authorList>
    </citation>
    <scope>NUCLEOTIDE SEQUENCE</scope>
    <source>
        <strain evidence="1">NC_groundwater_672_Ag_B-0.1um_62_36</strain>
    </source>
</reference>
<comment type="caution">
    <text evidence="1">The sequence shown here is derived from an EMBL/GenBank/DDBJ whole genome shotgun (WGS) entry which is preliminary data.</text>
</comment>
<protein>
    <submittedName>
        <fullName evidence="1">Uncharacterized protein</fullName>
    </submittedName>
</protein>
<dbReference type="Proteomes" id="UP000769766">
    <property type="component" value="Unassembled WGS sequence"/>
</dbReference>
<proteinExistence type="predicted"/>
<gene>
    <name evidence="1" type="ORF">HYY20_07805</name>
</gene>
<evidence type="ECO:0000313" key="1">
    <source>
        <dbReference type="EMBL" id="MBI2876770.1"/>
    </source>
</evidence>
<dbReference type="EMBL" id="JACPRF010000233">
    <property type="protein sequence ID" value="MBI2876770.1"/>
    <property type="molecule type" value="Genomic_DNA"/>
</dbReference>